<accession>A0A366L6P3</accession>
<evidence type="ECO:0008006" key="4">
    <source>
        <dbReference type="Google" id="ProtNLM"/>
    </source>
</evidence>
<proteinExistence type="predicted"/>
<evidence type="ECO:0000256" key="1">
    <source>
        <dbReference type="SAM" id="Coils"/>
    </source>
</evidence>
<evidence type="ECO:0000313" key="3">
    <source>
        <dbReference type="Proteomes" id="UP000252081"/>
    </source>
</evidence>
<dbReference type="Proteomes" id="UP000252081">
    <property type="component" value="Unassembled WGS sequence"/>
</dbReference>
<dbReference type="AlphaFoldDB" id="A0A366L6P3"/>
<reference evidence="2 3" key="1">
    <citation type="submission" date="2018-07" db="EMBL/GenBank/DDBJ databases">
        <title>A draft genome of a endophytic bacteria, a new species of Pedobacter.</title>
        <authorList>
            <person name="Zhang Z.D."/>
            <person name="Chen Z.J."/>
        </authorList>
    </citation>
    <scope>NUCLEOTIDE SEQUENCE [LARGE SCALE GENOMIC DNA]</scope>
    <source>
        <strain evidence="2 3">RS10</strain>
    </source>
</reference>
<feature type="coiled-coil region" evidence="1">
    <location>
        <begin position="73"/>
        <end position="100"/>
    </location>
</feature>
<evidence type="ECO:0000313" key="2">
    <source>
        <dbReference type="EMBL" id="RBQ09133.1"/>
    </source>
</evidence>
<sequence>MKNKIYLMLIAFAVVNYSCKKQNTTIEEVTPAEVTLEKDHLAFKDYSTFISYYKALKGMSKSQRQSWESSLNFTSLQTTYEKFNGELDKLEKESKDKENYFRGFSELKAKYSGSLIFTEDSYRLNSSGSTEAMLINKDGFVKVGNDYLYFKETGMKTFKVDSYEKAQELSKSKAASTETQPLYAQAPSPNSFYPAIGGWNIIYKDRGRLLFRVKLYNLHSNALGYQSFASLEGMAEHRNVFGTYRGVNMSPGFTPDTGFTPYLAISYNNLTNDLYDILPHLIDMKADFFDGLSNIEHFDRVMCISKGLENNPQAASSIVNSGSEFSHYAVESQHTNRNDIYWRDIDNSFVQFSVLGQPGSFPFGSPAVFYGPFTLDCKNGSVQYQ</sequence>
<dbReference type="EMBL" id="QNQU01000005">
    <property type="protein sequence ID" value="RBQ09133.1"/>
    <property type="molecule type" value="Genomic_DNA"/>
</dbReference>
<keyword evidence="3" id="KW-1185">Reference proteome</keyword>
<protein>
    <recommendedName>
        <fullName evidence="4">DUF4848 domain-containing protein</fullName>
    </recommendedName>
</protein>
<comment type="caution">
    <text evidence="2">The sequence shown here is derived from an EMBL/GenBank/DDBJ whole genome shotgun (WGS) entry which is preliminary data.</text>
</comment>
<organism evidence="2 3">
    <name type="scientific">Pedobacter miscanthi</name>
    <dbReference type="NCBI Taxonomy" id="2259170"/>
    <lineage>
        <taxon>Bacteria</taxon>
        <taxon>Pseudomonadati</taxon>
        <taxon>Bacteroidota</taxon>
        <taxon>Sphingobacteriia</taxon>
        <taxon>Sphingobacteriales</taxon>
        <taxon>Sphingobacteriaceae</taxon>
        <taxon>Pedobacter</taxon>
    </lineage>
</organism>
<keyword evidence="1" id="KW-0175">Coiled coil</keyword>
<name>A0A366L6P3_9SPHI</name>
<gene>
    <name evidence="2" type="ORF">DRW42_08020</name>
</gene>
<dbReference type="OrthoDB" id="740182at2"/>
<dbReference type="RefSeq" id="WP_113948303.1">
    <property type="nucleotide sequence ID" value="NZ_QNQU01000005.1"/>
</dbReference>